<evidence type="ECO:0000313" key="6">
    <source>
        <dbReference type="EMBL" id="BDG62375.1"/>
    </source>
</evidence>
<dbReference type="CDD" id="cd06340">
    <property type="entry name" value="PBP1_ABC_ligand_binding-like"/>
    <property type="match status" value="1"/>
</dbReference>
<evidence type="ECO:0000256" key="1">
    <source>
        <dbReference type="ARBA" id="ARBA00010062"/>
    </source>
</evidence>
<feature type="region of interest" description="Disordered" evidence="3">
    <location>
        <begin position="29"/>
        <end position="50"/>
    </location>
</feature>
<sequence>MQRKARTTAVSLLAAAAMLVLAACGKGPAPAPGAQGGSTPAQPSQQAGGAAAEVKEVRIGAIYPVTGTSAVAGTDLSNGVKLAAEIINGEFPDLNLPLAKTKGLPGLGGAQVKVIFADHQADPNKGKAEAERLVTQEKVAALFGAYNSSVTGAIAPVAERYQIPFLNAESSSPTLTELGFKWFFRTTPHDGIFAENFFQFLEDLKKQGKLQNPTIALVNENGLFGQDATKQEKKYAEQYGYQIVEEIAYSAKATNVTAEVQRLKAKQPDVIFHASYGPDAILYMKTYKEFDLAPKIILAQDAGFVDSQFLKNLGKDGEYVFSREVWSLDLAKNNPQIAKVNDMYKERFGTDMNGNSARAFTGLLVLADAINRAGSTEPEKIRQALQETRIGPEQLIMPWKGVQFDEKGQNTLGTGIIVQVQNQKYVTVWPFDLASAEPIVPMPAWSQR</sequence>
<feature type="chain" id="PRO_5041356982" evidence="4">
    <location>
        <begin position="23"/>
        <end position="448"/>
    </location>
</feature>
<gene>
    <name evidence="6" type="ORF">caldi_34650</name>
</gene>
<evidence type="ECO:0000256" key="3">
    <source>
        <dbReference type="SAM" id="MobiDB-lite"/>
    </source>
</evidence>
<dbReference type="InterPro" id="IPR051010">
    <property type="entry name" value="BCAA_transport"/>
</dbReference>
<dbReference type="PANTHER" id="PTHR30483:SF37">
    <property type="entry name" value="ABC TRANSPORTER SUBSTRATE-BINDING PROTEIN"/>
    <property type="match status" value="1"/>
</dbReference>
<dbReference type="KEGG" id="cmic:caldi_34650"/>
<evidence type="ECO:0000256" key="2">
    <source>
        <dbReference type="ARBA" id="ARBA00022729"/>
    </source>
</evidence>
<keyword evidence="2 4" id="KW-0732">Signal</keyword>
<feature type="signal peptide" evidence="4">
    <location>
        <begin position="1"/>
        <end position="22"/>
    </location>
</feature>
<proteinExistence type="inferred from homology"/>
<dbReference type="InterPro" id="IPR028081">
    <property type="entry name" value="Leu-bd"/>
</dbReference>
<dbReference type="RefSeq" id="WP_264842963.1">
    <property type="nucleotide sequence ID" value="NZ_AP025628.1"/>
</dbReference>
<dbReference type="Pfam" id="PF13458">
    <property type="entry name" value="Peripla_BP_6"/>
    <property type="match status" value="1"/>
</dbReference>
<reference evidence="6" key="1">
    <citation type="submission" date="2022-03" db="EMBL/GenBank/DDBJ databases">
        <title>Complete genome sequence of Caldinitratiruptor microaerophilus.</title>
        <authorList>
            <person name="Mukaiyama R."/>
            <person name="Nishiyama T."/>
            <person name="Ueda K."/>
        </authorList>
    </citation>
    <scope>NUCLEOTIDE SEQUENCE</scope>
    <source>
        <strain evidence="6">JCM 16183</strain>
    </source>
</reference>
<feature type="compositionally biased region" description="Low complexity" evidence="3">
    <location>
        <begin position="37"/>
        <end position="50"/>
    </location>
</feature>
<dbReference type="PANTHER" id="PTHR30483">
    <property type="entry name" value="LEUCINE-SPECIFIC-BINDING PROTEIN"/>
    <property type="match status" value="1"/>
</dbReference>
<name>A0AA35G9N3_9FIRM</name>
<dbReference type="Gene3D" id="3.40.50.2300">
    <property type="match status" value="2"/>
</dbReference>
<evidence type="ECO:0000259" key="5">
    <source>
        <dbReference type="Pfam" id="PF13458"/>
    </source>
</evidence>
<dbReference type="EMBL" id="AP025628">
    <property type="protein sequence ID" value="BDG62375.1"/>
    <property type="molecule type" value="Genomic_DNA"/>
</dbReference>
<dbReference type="Proteomes" id="UP001163687">
    <property type="component" value="Chromosome"/>
</dbReference>
<dbReference type="AlphaFoldDB" id="A0AA35G9N3"/>
<dbReference type="InterPro" id="IPR028082">
    <property type="entry name" value="Peripla_BP_I"/>
</dbReference>
<protein>
    <submittedName>
        <fullName evidence="6">Amino acid ABC transporter substrate-binding protein</fullName>
    </submittedName>
</protein>
<dbReference type="SUPFAM" id="SSF53822">
    <property type="entry name" value="Periplasmic binding protein-like I"/>
    <property type="match status" value="1"/>
</dbReference>
<evidence type="ECO:0000313" key="7">
    <source>
        <dbReference type="Proteomes" id="UP001163687"/>
    </source>
</evidence>
<feature type="domain" description="Leucine-binding protein" evidence="5">
    <location>
        <begin position="56"/>
        <end position="421"/>
    </location>
</feature>
<dbReference type="PROSITE" id="PS51257">
    <property type="entry name" value="PROKAR_LIPOPROTEIN"/>
    <property type="match status" value="1"/>
</dbReference>
<evidence type="ECO:0000256" key="4">
    <source>
        <dbReference type="SAM" id="SignalP"/>
    </source>
</evidence>
<comment type="similarity">
    <text evidence="1">Belongs to the leucine-binding protein family.</text>
</comment>
<organism evidence="6 7">
    <name type="scientific">Caldinitratiruptor microaerophilus</name>
    <dbReference type="NCBI Taxonomy" id="671077"/>
    <lineage>
        <taxon>Bacteria</taxon>
        <taxon>Bacillati</taxon>
        <taxon>Bacillota</taxon>
        <taxon>Clostridia</taxon>
        <taxon>Eubacteriales</taxon>
        <taxon>Symbiobacteriaceae</taxon>
        <taxon>Caldinitratiruptor</taxon>
    </lineage>
</organism>
<accession>A0AA35G9N3</accession>
<keyword evidence="7" id="KW-1185">Reference proteome</keyword>